<sequence>MGLNATGNPVSNRDAPTTVLPGAGPFEISNGCKVCVCSASTATAVSPATLPTHIVRWWSHHAANGNFLIYTLGSILLWPRLSRFFLFWRSYNRTQPTGPTRPILSHVGGRDLQGAPIDDNPGKLL</sequence>
<name>A0AAX4ISM9_9PEZI</name>
<organism evidence="2 3">
    <name type="scientific">Colletotrichum destructivum</name>
    <dbReference type="NCBI Taxonomy" id="34406"/>
    <lineage>
        <taxon>Eukaryota</taxon>
        <taxon>Fungi</taxon>
        <taxon>Dikarya</taxon>
        <taxon>Ascomycota</taxon>
        <taxon>Pezizomycotina</taxon>
        <taxon>Sordariomycetes</taxon>
        <taxon>Hypocreomycetidae</taxon>
        <taxon>Glomerellales</taxon>
        <taxon>Glomerellaceae</taxon>
        <taxon>Colletotrichum</taxon>
        <taxon>Colletotrichum destructivum species complex</taxon>
    </lineage>
</organism>
<evidence type="ECO:0000256" key="1">
    <source>
        <dbReference type="SAM" id="MobiDB-lite"/>
    </source>
</evidence>
<feature type="region of interest" description="Disordered" evidence="1">
    <location>
        <begin position="99"/>
        <end position="125"/>
    </location>
</feature>
<evidence type="ECO:0000313" key="3">
    <source>
        <dbReference type="Proteomes" id="UP001322277"/>
    </source>
</evidence>
<evidence type="ECO:0000313" key="2">
    <source>
        <dbReference type="EMBL" id="WQF86218.1"/>
    </source>
</evidence>
<dbReference type="GeneID" id="87947732"/>
<proteinExistence type="predicted"/>
<accession>A0AAX4ISM9</accession>
<dbReference type="AlphaFoldDB" id="A0AAX4ISM9"/>
<dbReference type="KEGG" id="cdet:87947732"/>
<reference evidence="3" key="1">
    <citation type="journal article" date="2023" name="bioRxiv">
        <title>Complete genome of the Medicago anthracnose fungus, Colletotrichum destructivum, reveals a mini-chromosome-like region within a core chromosome.</title>
        <authorList>
            <person name="Lapalu N."/>
            <person name="Simon A."/>
            <person name="Lu A."/>
            <person name="Plaumann P.-L."/>
            <person name="Amselem J."/>
            <person name="Pigne S."/>
            <person name="Auger A."/>
            <person name="Koch C."/>
            <person name="Dallery J.-F."/>
            <person name="O'Connell R.J."/>
        </authorList>
    </citation>
    <scope>NUCLEOTIDE SEQUENCE [LARGE SCALE GENOMIC DNA]</scope>
    <source>
        <strain evidence="3">CBS 520.97</strain>
    </source>
</reference>
<gene>
    <name evidence="2" type="ORF">CDEST_11232</name>
</gene>
<keyword evidence="3" id="KW-1185">Reference proteome</keyword>
<dbReference type="Proteomes" id="UP001322277">
    <property type="component" value="Chromosome 7"/>
</dbReference>
<dbReference type="EMBL" id="CP137311">
    <property type="protein sequence ID" value="WQF86218.1"/>
    <property type="molecule type" value="Genomic_DNA"/>
</dbReference>
<protein>
    <submittedName>
        <fullName evidence="2">Uncharacterized protein</fullName>
    </submittedName>
</protein>
<dbReference type="RefSeq" id="XP_062783439.1">
    <property type="nucleotide sequence ID" value="XM_062927388.1"/>
</dbReference>